<evidence type="ECO:0000256" key="6">
    <source>
        <dbReference type="ARBA" id="ARBA00023054"/>
    </source>
</evidence>
<dbReference type="InterPro" id="IPR001752">
    <property type="entry name" value="Kinesin_motor_dom"/>
</dbReference>
<dbReference type="OrthoDB" id="3176171at2759"/>
<dbReference type="GO" id="GO:0008017">
    <property type="term" value="F:microtubule binding"/>
    <property type="evidence" value="ECO:0007669"/>
    <property type="project" value="InterPro"/>
</dbReference>
<dbReference type="PROSITE" id="PS00411">
    <property type="entry name" value="KINESIN_MOTOR_1"/>
    <property type="match status" value="1"/>
</dbReference>
<dbReference type="InterPro" id="IPR059182">
    <property type="entry name" value="Khc_C"/>
</dbReference>
<dbReference type="Pfam" id="PF00225">
    <property type="entry name" value="Kinesin"/>
    <property type="match status" value="1"/>
</dbReference>
<evidence type="ECO:0000259" key="13">
    <source>
        <dbReference type="PROSITE" id="PS50067"/>
    </source>
</evidence>
<dbReference type="InterPro" id="IPR027640">
    <property type="entry name" value="Kinesin-like_fam"/>
</dbReference>
<feature type="region of interest" description="Disordered" evidence="12">
    <location>
        <begin position="380"/>
        <end position="464"/>
    </location>
</feature>
<keyword evidence="5 9" id="KW-0067">ATP-binding</keyword>
<gene>
    <name evidence="14" type="ORF">M427DRAFT_62916</name>
</gene>
<feature type="coiled-coil region" evidence="11">
    <location>
        <begin position="862"/>
        <end position="949"/>
    </location>
</feature>
<evidence type="ECO:0000256" key="2">
    <source>
        <dbReference type="ARBA" id="ARBA00022490"/>
    </source>
</evidence>
<dbReference type="GO" id="GO:0005874">
    <property type="term" value="C:microtubule"/>
    <property type="evidence" value="ECO:0007669"/>
    <property type="project" value="UniProtKB-KW"/>
</dbReference>
<keyword evidence="6 11" id="KW-0175">Coiled coil</keyword>
<dbReference type="STRING" id="1344416.A0A139A0C2"/>
<feature type="compositionally biased region" description="Low complexity" evidence="12">
    <location>
        <begin position="453"/>
        <end position="463"/>
    </location>
</feature>
<comment type="similarity">
    <text evidence="9 10">Belongs to the TRAFAC class myosin-kinesin ATPase superfamily. Kinesin family.</text>
</comment>
<dbReference type="CDD" id="cd23649">
    <property type="entry name" value="Khc_CBD_cc"/>
    <property type="match status" value="1"/>
</dbReference>
<reference evidence="14 15" key="1">
    <citation type="journal article" date="2015" name="Genome Biol. Evol.">
        <title>Phylogenomic analyses indicate that early fungi evolved digesting cell walls of algal ancestors of land plants.</title>
        <authorList>
            <person name="Chang Y."/>
            <person name="Wang S."/>
            <person name="Sekimoto S."/>
            <person name="Aerts A.L."/>
            <person name="Choi C."/>
            <person name="Clum A."/>
            <person name="LaButti K.M."/>
            <person name="Lindquist E.A."/>
            <person name="Yee Ngan C."/>
            <person name="Ohm R.A."/>
            <person name="Salamov A.A."/>
            <person name="Grigoriev I.V."/>
            <person name="Spatafora J.W."/>
            <person name="Berbee M.L."/>
        </authorList>
    </citation>
    <scope>NUCLEOTIDE SEQUENCE [LARGE SCALE GENOMIC DNA]</scope>
    <source>
        <strain evidence="14 15">JEL478</strain>
    </source>
</reference>
<dbReference type="CDD" id="cd01369">
    <property type="entry name" value="KISc_KHC_KIF5"/>
    <property type="match status" value="1"/>
</dbReference>
<evidence type="ECO:0000313" key="14">
    <source>
        <dbReference type="EMBL" id="KXS10182.1"/>
    </source>
</evidence>
<keyword evidence="8" id="KW-0206">Cytoskeleton</keyword>
<evidence type="ECO:0000313" key="15">
    <source>
        <dbReference type="Proteomes" id="UP000070544"/>
    </source>
</evidence>
<organism evidence="14 15">
    <name type="scientific">Gonapodya prolifera (strain JEL478)</name>
    <name type="common">Monoblepharis prolifera</name>
    <dbReference type="NCBI Taxonomy" id="1344416"/>
    <lineage>
        <taxon>Eukaryota</taxon>
        <taxon>Fungi</taxon>
        <taxon>Fungi incertae sedis</taxon>
        <taxon>Chytridiomycota</taxon>
        <taxon>Chytridiomycota incertae sedis</taxon>
        <taxon>Monoblepharidomycetes</taxon>
        <taxon>Monoblepharidales</taxon>
        <taxon>Gonapodyaceae</taxon>
        <taxon>Gonapodya</taxon>
    </lineage>
</organism>
<evidence type="ECO:0000256" key="3">
    <source>
        <dbReference type="ARBA" id="ARBA00022701"/>
    </source>
</evidence>
<keyword evidence="3 10" id="KW-0493">Microtubule</keyword>
<sequence>MAMAEQSTARDSINVITRFRPLSKKELDEGGLQCAKFLGDDSVQIEIPNTSRDPLVFTSDLVLSPTSSQTELFQHAALPIVQDVMHGYNGTLFAYGQTGAGKTYTMMGPDIDGRERGLVPRIVESVFGTIESSPEWMEFTVKCSFMEIYMEKIRDLLNPTSDNLPIHEDKGRGVYVKGLLECYVGEIGEVYEIMRRGMANRQTAETNMNEASSRSHSIFLLTITQRNLQTGSNKSGRLYLVDLAGSEKVSKTGATGQVLEEAKKINKSLSALGNVINALTDGKSSHIPYRDSKLTRILQESIGGNSKTTLITCCSPSTSNSDETISTLRFGMRAKCIQNRAHVNVEMSVSELKKVLKGLKEELEFVRRYSTGLEEEITVWRGGGNVPPEKQTPSRIRGKDATSGLPNPPPTPTGSVHSSPSTLVPHRPSSAASVTTVATGRPTTPTMSDEANLSTSSLPTLPSETDENLYARENELADQLAEKERELEALRRELAEARTAVGVMDMTSNGLIVDALKEEVEQMTSVIKSLEYELKERGIIVDGLQEAKLAAEDEVATLIRENEELQDVLARQSKAASSSDKDRRRVEKLIKVVAELSPGVNFEVREQQIREALQRLEAATDSEGNLHVSVNGPVSKSGNSTPQPTLNEGITSATDEAERTETVANPELAARLITLSSMLETTQAENIALRQRLDEVEAKYEKLEADFEEVLQTSIVVEEENTASEHDLVELKAKIEVQYNLKQEQQQNELESIRRELSKKEEELGDANALAVKRAKEIEDLHKLLSESASHGDVAKAMDLAKREEEIEKIKKQMAQQLVDFDAMKKRLMQNLQQRVDRVIELEVSLDETREQYTKAIGSGANREQQRKLAFLERNLEQLTTVQRQLIESNQNLKKELTMADRKLAARNERIQTLEILLQDTQEKFKDQQHRFEQELTTLRQKLQEATIAAQANPTSPREGWLWSHSKIAKPLRGGKLSVGGTAS</sequence>
<dbReference type="OMA" id="FPMGTKQ"/>
<accession>A0A139A0C2</accession>
<dbReference type="FunFam" id="3.40.850.10:FF:000031">
    <property type="entry name" value="Kinesin-like protein"/>
    <property type="match status" value="1"/>
</dbReference>
<dbReference type="SUPFAM" id="SSF52540">
    <property type="entry name" value="P-loop containing nucleoside triphosphate hydrolases"/>
    <property type="match status" value="1"/>
</dbReference>
<name>A0A139A0C2_GONPJ</name>
<comment type="subcellular location">
    <subcellularLocation>
        <location evidence="1">Cytoplasm</location>
        <location evidence="1">Cytoskeleton</location>
    </subcellularLocation>
</comment>
<dbReference type="PANTHER" id="PTHR47968">
    <property type="entry name" value="CENTROMERE PROTEIN E"/>
    <property type="match status" value="1"/>
</dbReference>
<dbReference type="InterPro" id="IPR019821">
    <property type="entry name" value="Kinesin_motor_CS"/>
</dbReference>
<evidence type="ECO:0000256" key="4">
    <source>
        <dbReference type="ARBA" id="ARBA00022741"/>
    </source>
</evidence>
<keyword evidence="7 9" id="KW-0505">Motor protein</keyword>
<dbReference type="GO" id="GO:0007018">
    <property type="term" value="P:microtubule-based movement"/>
    <property type="evidence" value="ECO:0007669"/>
    <property type="project" value="InterPro"/>
</dbReference>
<dbReference type="InterPro" id="IPR027417">
    <property type="entry name" value="P-loop_NTPase"/>
</dbReference>
<evidence type="ECO:0000256" key="1">
    <source>
        <dbReference type="ARBA" id="ARBA00004245"/>
    </source>
</evidence>
<keyword evidence="2" id="KW-0963">Cytoplasm</keyword>
<feature type="compositionally biased region" description="Polar residues" evidence="12">
    <location>
        <begin position="413"/>
        <end position="422"/>
    </location>
</feature>
<dbReference type="SMART" id="SM00129">
    <property type="entry name" value="KISc"/>
    <property type="match status" value="1"/>
</dbReference>
<evidence type="ECO:0000256" key="12">
    <source>
        <dbReference type="SAM" id="MobiDB-lite"/>
    </source>
</evidence>
<evidence type="ECO:0000256" key="5">
    <source>
        <dbReference type="ARBA" id="ARBA00022840"/>
    </source>
</evidence>
<protein>
    <recommendedName>
        <fullName evidence="10">Kinesin-like protein</fullName>
    </recommendedName>
</protein>
<dbReference type="AlphaFoldDB" id="A0A139A0C2"/>
<proteinExistence type="inferred from homology"/>
<dbReference type="EMBL" id="KQ965836">
    <property type="protein sequence ID" value="KXS10182.1"/>
    <property type="molecule type" value="Genomic_DNA"/>
</dbReference>
<evidence type="ECO:0000256" key="9">
    <source>
        <dbReference type="PROSITE-ProRule" id="PRU00283"/>
    </source>
</evidence>
<evidence type="ECO:0000256" key="7">
    <source>
        <dbReference type="ARBA" id="ARBA00023175"/>
    </source>
</evidence>
<keyword evidence="4 9" id="KW-0547">Nucleotide-binding</keyword>
<dbReference type="PRINTS" id="PR00380">
    <property type="entry name" value="KINESINHEAVY"/>
</dbReference>
<feature type="coiled-coil region" evidence="11">
    <location>
        <begin position="349"/>
        <end position="376"/>
    </location>
</feature>
<evidence type="ECO:0000256" key="8">
    <source>
        <dbReference type="ARBA" id="ARBA00023212"/>
    </source>
</evidence>
<dbReference type="GO" id="GO:0003777">
    <property type="term" value="F:microtubule motor activity"/>
    <property type="evidence" value="ECO:0007669"/>
    <property type="project" value="InterPro"/>
</dbReference>
<dbReference type="PANTHER" id="PTHR47968:SF75">
    <property type="entry name" value="CENTROMERE-ASSOCIATED PROTEIN E"/>
    <property type="match status" value="1"/>
</dbReference>
<dbReference type="PROSITE" id="PS50067">
    <property type="entry name" value="KINESIN_MOTOR_2"/>
    <property type="match status" value="1"/>
</dbReference>
<feature type="coiled-coil region" evidence="11">
    <location>
        <begin position="679"/>
        <end position="770"/>
    </location>
</feature>
<feature type="coiled-coil region" evidence="11">
    <location>
        <begin position="470"/>
        <end position="575"/>
    </location>
</feature>
<feature type="binding site" evidence="9">
    <location>
        <begin position="96"/>
        <end position="103"/>
    </location>
    <ligand>
        <name>ATP</name>
        <dbReference type="ChEBI" id="CHEBI:30616"/>
    </ligand>
</feature>
<evidence type="ECO:0000256" key="10">
    <source>
        <dbReference type="RuleBase" id="RU000394"/>
    </source>
</evidence>
<keyword evidence="15" id="KW-1185">Reference proteome</keyword>
<feature type="compositionally biased region" description="Polar residues" evidence="12">
    <location>
        <begin position="632"/>
        <end position="654"/>
    </location>
</feature>
<feature type="domain" description="Kinesin motor" evidence="13">
    <location>
        <begin position="12"/>
        <end position="337"/>
    </location>
</feature>
<evidence type="ECO:0000256" key="11">
    <source>
        <dbReference type="SAM" id="Coils"/>
    </source>
</evidence>
<feature type="region of interest" description="Disordered" evidence="12">
    <location>
        <begin position="624"/>
        <end position="660"/>
    </location>
</feature>
<dbReference type="InterPro" id="IPR036961">
    <property type="entry name" value="Kinesin_motor_dom_sf"/>
</dbReference>
<feature type="compositionally biased region" description="Low complexity" evidence="12">
    <location>
        <begin position="434"/>
        <end position="446"/>
    </location>
</feature>
<dbReference type="Gene3D" id="3.40.850.10">
    <property type="entry name" value="Kinesin motor domain"/>
    <property type="match status" value="1"/>
</dbReference>
<dbReference type="Proteomes" id="UP000070544">
    <property type="component" value="Unassembled WGS sequence"/>
</dbReference>
<dbReference type="GO" id="GO:0005524">
    <property type="term" value="F:ATP binding"/>
    <property type="evidence" value="ECO:0007669"/>
    <property type="project" value="UniProtKB-UniRule"/>
</dbReference>